<dbReference type="GO" id="GO:0006635">
    <property type="term" value="P:fatty acid beta-oxidation"/>
    <property type="evidence" value="ECO:0007669"/>
    <property type="project" value="UniProtKB-UniPathway"/>
</dbReference>
<evidence type="ECO:0000256" key="5">
    <source>
        <dbReference type="ARBA" id="ARBA00023235"/>
    </source>
</evidence>
<dbReference type="SUPFAM" id="SSF52096">
    <property type="entry name" value="ClpP/crotonase"/>
    <property type="match status" value="1"/>
</dbReference>
<reference evidence="6" key="1">
    <citation type="submission" date="2020-05" db="EMBL/GenBank/DDBJ databases">
        <title>Mycena genomes resolve the evolution of fungal bioluminescence.</title>
        <authorList>
            <person name="Tsai I.J."/>
        </authorList>
    </citation>
    <scope>NUCLEOTIDE SEQUENCE</scope>
    <source>
        <strain evidence="6">110903Hualien_Pintung</strain>
    </source>
</reference>
<comment type="caution">
    <text evidence="6">The sequence shown here is derived from an EMBL/GenBank/DDBJ whole genome shotgun (WGS) entry which is preliminary data.</text>
</comment>
<dbReference type="Gene3D" id="3.90.226.10">
    <property type="entry name" value="2-enoyl-CoA Hydratase, Chain A, domain 1"/>
    <property type="match status" value="1"/>
</dbReference>
<evidence type="ECO:0000256" key="2">
    <source>
        <dbReference type="ARBA" id="ARBA00005254"/>
    </source>
</evidence>
<dbReference type="AlphaFoldDB" id="A0A8H6TCD0"/>
<dbReference type="EMBL" id="JACAZE010000006">
    <property type="protein sequence ID" value="KAF7314007.1"/>
    <property type="molecule type" value="Genomic_DNA"/>
</dbReference>
<evidence type="ECO:0000256" key="1">
    <source>
        <dbReference type="ARBA" id="ARBA00005005"/>
    </source>
</evidence>
<evidence type="ECO:0000313" key="7">
    <source>
        <dbReference type="Proteomes" id="UP000613580"/>
    </source>
</evidence>
<dbReference type="GO" id="GO:0051750">
    <property type="term" value="F:delta(3,5)-delta(2,4)-dienoyl-CoA isomerase activity"/>
    <property type="evidence" value="ECO:0007669"/>
    <property type="project" value="TreeGrafter"/>
</dbReference>
<organism evidence="6 7">
    <name type="scientific">Mycena chlorophos</name>
    <name type="common">Agaric fungus</name>
    <name type="synonym">Agaricus chlorophos</name>
    <dbReference type="NCBI Taxonomy" id="658473"/>
    <lineage>
        <taxon>Eukaryota</taxon>
        <taxon>Fungi</taxon>
        <taxon>Dikarya</taxon>
        <taxon>Basidiomycota</taxon>
        <taxon>Agaricomycotina</taxon>
        <taxon>Agaricomycetes</taxon>
        <taxon>Agaricomycetidae</taxon>
        <taxon>Agaricales</taxon>
        <taxon>Marasmiineae</taxon>
        <taxon>Mycenaceae</taxon>
        <taxon>Mycena</taxon>
    </lineage>
</organism>
<gene>
    <name evidence="6" type="ORF">HMN09_00559200</name>
</gene>
<name>A0A8H6TCD0_MYCCL</name>
<evidence type="ECO:0000256" key="4">
    <source>
        <dbReference type="ARBA" id="ARBA00023098"/>
    </source>
</evidence>
<dbReference type="Gene3D" id="1.10.12.10">
    <property type="entry name" value="Lyase 2-enoyl-coa Hydratase, Chain A, domain 2"/>
    <property type="match status" value="1"/>
</dbReference>
<dbReference type="PANTHER" id="PTHR43149:SF1">
    <property type="entry name" value="DELTA(3,5)-DELTA(2,4)-DIENOYL-COA ISOMERASE, MITOCHONDRIAL"/>
    <property type="match status" value="1"/>
</dbReference>
<comment type="pathway">
    <text evidence="1">Lipid metabolism; fatty acid beta-oxidation.</text>
</comment>
<dbReference type="FunFam" id="1.10.12.10:FF:000004">
    <property type="entry name" value="Delta3,5-delta2,4-dienoyl-CoA isomerase"/>
    <property type="match status" value="1"/>
</dbReference>
<dbReference type="UniPathway" id="UPA00659"/>
<dbReference type="CDD" id="cd06558">
    <property type="entry name" value="crotonase-like"/>
    <property type="match status" value="1"/>
</dbReference>
<comment type="similarity">
    <text evidence="2">Belongs to the enoyl-CoA hydratase/isomerase family.</text>
</comment>
<dbReference type="InterPro" id="IPR001753">
    <property type="entry name" value="Enoyl-CoA_hydra/iso"/>
</dbReference>
<sequence length="298" mass="31574">MSLAAGLSSKLLTVSEPSPHVLHIQLARAPVNAFSTEFWTAYGALFDRITRERRDVRAVVVSSAFPKVFSAGIDVKEGLSGGPEAADDARASLDLYHHLHEFQSAIGAPQRCPVPVIAAIHGLTVGLGIDLISACDVRYAADNAQFTIKARLPGPSSKTLFFAEVDVGLAADIGTLAFLPKITGNHSLMHELAYTARFFSAAEALQLGLVSQVVPGGQEGVVAAALKLAKSIAGKSPVAVAGTKRVLNHSRDHSVAENLEYVAAWNAAALRTDDIPESLRAAQTRTAPNYKPLHKSKL</sequence>
<keyword evidence="3" id="KW-0276">Fatty acid metabolism</keyword>
<dbReference type="PANTHER" id="PTHR43149">
    <property type="entry name" value="ENOYL-COA HYDRATASE"/>
    <property type="match status" value="1"/>
</dbReference>
<accession>A0A8H6TCD0</accession>
<dbReference type="InterPro" id="IPR029045">
    <property type="entry name" value="ClpP/crotonase-like_dom_sf"/>
</dbReference>
<keyword evidence="4" id="KW-0443">Lipid metabolism</keyword>
<keyword evidence="5 6" id="KW-0413">Isomerase</keyword>
<dbReference type="InterPro" id="IPR014748">
    <property type="entry name" value="Enoyl-CoA_hydra_C"/>
</dbReference>
<evidence type="ECO:0000313" key="6">
    <source>
        <dbReference type="EMBL" id="KAF7314007.1"/>
    </source>
</evidence>
<dbReference type="Proteomes" id="UP000613580">
    <property type="component" value="Unassembled WGS sequence"/>
</dbReference>
<protein>
    <submittedName>
        <fullName evidence="6">Delta-2 dienoyl-CoA isomerase</fullName>
    </submittedName>
</protein>
<evidence type="ECO:0000256" key="3">
    <source>
        <dbReference type="ARBA" id="ARBA00022832"/>
    </source>
</evidence>
<dbReference type="Pfam" id="PF00378">
    <property type="entry name" value="ECH_1"/>
    <property type="match status" value="1"/>
</dbReference>
<proteinExistence type="inferred from homology"/>
<dbReference type="OrthoDB" id="14970at2759"/>
<keyword evidence="7" id="KW-1185">Reference proteome</keyword>
<dbReference type="InterPro" id="IPR045002">
    <property type="entry name" value="Ech1-like"/>
</dbReference>
<dbReference type="GO" id="GO:0005739">
    <property type="term" value="C:mitochondrion"/>
    <property type="evidence" value="ECO:0007669"/>
    <property type="project" value="TreeGrafter"/>
</dbReference>